<dbReference type="SUPFAM" id="SSF52833">
    <property type="entry name" value="Thioredoxin-like"/>
    <property type="match status" value="1"/>
</dbReference>
<keyword evidence="2" id="KW-0049">Antioxidant</keyword>
<feature type="domain" description="Thioredoxin" evidence="5">
    <location>
        <begin position="17"/>
        <end position="164"/>
    </location>
</feature>
<organism evidence="6 7">
    <name type="scientific">Peptoniphilus olsenii</name>
    <dbReference type="NCBI Taxonomy" id="411570"/>
    <lineage>
        <taxon>Bacteria</taxon>
        <taxon>Bacillati</taxon>
        <taxon>Bacillota</taxon>
        <taxon>Tissierellia</taxon>
        <taxon>Tissierellales</taxon>
        <taxon>Peptoniphilaceae</taxon>
        <taxon>Peptoniphilus</taxon>
    </lineage>
</organism>
<name>A0ABV2J8R0_9FIRM</name>
<keyword evidence="3" id="KW-1015">Disulfide bond</keyword>
<dbReference type="InterPro" id="IPR013740">
    <property type="entry name" value="Redoxin"/>
</dbReference>
<evidence type="ECO:0000313" key="6">
    <source>
        <dbReference type="EMBL" id="MET3617159.1"/>
    </source>
</evidence>
<dbReference type="InterPro" id="IPR013766">
    <property type="entry name" value="Thioredoxin_domain"/>
</dbReference>
<comment type="caution">
    <text evidence="6">The sequence shown here is derived from an EMBL/GenBank/DDBJ whole genome shotgun (WGS) entry which is preliminary data.</text>
</comment>
<dbReference type="InterPro" id="IPR036249">
    <property type="entry name" value="Thioredoxin-like_sf"/>
</dbReference>
<dbReference type="InterPro" id="IPR050455">
    <property type="entry name" value="Tpx_Peroxidase_subfamily"/>
</dbReference>
<dbReference type="InterPro" id="IPR002065">
    <property type="entry name" value="TPX"/>
</dbReference>
<evidence type="ECO:0000256" key="3">
    <source>
        <dbReference type="ARBA" id="ARBA00023157"/>
    </source>
</evidence>
<dbReference type="RefSeq" id="WP_354367332.1">
    <property type="nucleotide sequence ID" value="NZ_JBEPMA010000003.1"/>
</dbReference>
<dbReference type="NCBIfam" id="NF001808">
    <property type="entry name" value="PRK00522.1"/>
    <property type="match status" value="1"/>
</dbReference>
<evidence type="ECO:0000313" key="7">
    <source>
        <dbReference type="Proteomes" id="UP001549162"/>
    </source>
</evidence>
<keyword evidence="1 6" id="KW-0560">Oxidoreductase</keyword>
<dbReference type="GO" id="GO:0004601">
    <property type="term" value="F:peroxidase activity"/>
    <property type="evidence" value="ECO:0007669"/>
    <property type="project" value="UniProtKB-KW"/>
</dbReference>
<dbReference type="Gene3D" id="3.40.30.10">
    <property type="entry name" value="Glutaredoxin"/>
    <property type="match status" value="1"/>
</dbReference>
<dbReference type="PANTHER" id="PTHR43110:SF1">
    <property type="entry name" value="THIOL PEROXIDASE"/>
    <property type="match status" value="1"/>
</dbReference>
<proteinExistence type="predicted"/>
<reference evidence="6 7" key="1">
    <citation type="submission" date="2024-06" db="EMBL/GenBank/DDBJ databases">
        <title>Genomic Encyclopedia of Type Strains, Phase IV (KMG-IV): sequencing the most valuable type-strain genomes for metagenomic binning, comparative biology and taxonomic classification.</title>
        <authorList>
            <person name="Goeker M."/>
        </authorList>
    </citation>
    <scope>NUCLEOTIDE SEQUENCE [LARGE SCALE GENOMIC DNA]</scope>
    <source>
        <strain evidence="6 7">DSM 21460</strain>
    </source>
</reference>
<evidence type="ECO:0000256" key="4">
    <source>
        <dbReference type="ARBA" id="ARBA00023284"/>
    </source>
</evidence>
<protein>
    <submittedName>
        <fullName evidence="6">Thiol peroxidase</fullName>
    </submittedName>
</protein>
<dbReference type="CDD" id="cd03014">
    <property type="entry name" value="PRX_Atyp2cys"/>
    <property type="match status" value="1"/>
</dbReference>
<evidence type="ECO:0000256" key="2">
    <source>
        <dbReference type="ARBA" id="ARBA00022862"/>
    </source>
</evidence>
<evidence type="ECO:0000256" key="1">
    <source>
        <dbReference type="ARBA" id="ARBA00022559"/>
    </source>
</evidence>
<dbReference type="Proteomes" id="UP001549162">
    <property type="component" value="Unassembled WGS sequence"/>
</dbReference>
<sequence>MKIKFGGKEVTLVGSQVKVGDVAPEFKAIKTDLSEFDSKETKGKIVIYSVAPSIDTSVCSIQAQTFNERATELSDDVVIYTVTVDLPFAQERFCAAKGIDNADIISDYRYKEFGEKYGFLIEELALLARGVIIVDKDGKVAYTEYVEEATNEVNFDAAIEAAQKLA</sequence>
<dbReference type="Pfam" id="PF08534">
    <property type="entry name" value="Redoxin"/>
    <property type="match status" value="1"/>
</dbReference>
<evidence type="ECO:0000259" key="5">
    <source>
        <dbReference type="PROSITE" id="PS51352"/>
    </source>
</evidence>
<dbReference type="PANTHER" id="PTHR43110">
    <property type="entry name" value="THIOL PEROXIDASE"/>
    <property type="match status" value="1"/>
</dbReference>
<dbReference type="PROSITE" id="PS51352">
    <property type="entry name" value="THIOREDOXIN_2"/>
    <property type="match status" value="1"/>
</dbReference>
<keyword evidence="1 6" id="KW-0575">Peroxidase</keyword>
<dbReference type="EMBL" id="JBEPMA010000003">
    <property type="protein sequence ID" value="MET3617159.1"/>
    <property type="molecule type" value="Genomic_DNA"/>
</dbReference>
<accession>A0ABV2J8R0</accession>
<keyword evidence="4" id="KW-0676">Redox-active center</keyword>
<gene>
    <name evidence="6" type="ORF">ABID14_000787</name>
</gene>
<keyword evidence="7" id="KW-1185">Reference proteome</keyword>